<keyword evidence="2" id="KW-1185">Reference proteome</keyword>
<accession>A0A1T3NXK6</accession>
<protein>
    <submittedName>
        <fullName evidence="1">Uncharacterized protein</fullName>
    </submittedName>
</protein>
<name>A0A1T3NXK6_9ACTN</name>
<sequence length="136" mass="14621">MCRSDHLSLAGWWPLRGTQLLLTRSTTVRTIVDGRVAATVAEFAELALGVDFALFDGEPGETAEEEAARLDAARDILSDLWARDRELARHAERMLAALRVVDAGTWVCAEMLALSSAPVGPVGPVDVEGYEGAWAA</sequence>
<dbReference type="Proteomes" id="UP000190037">
    <property type="component" value="Unassembled WGS sequence"/>
</dbReference>
<gene>
    <name evidence="1" type="ORF">B4N89_11475</name>
</gene>
<organism evidence="1 2">
    <name type="scientific">Embleya scabrispora</name>
    <dbReference type="NCBI Taxonomy" id="159449"/>
    <lineage>
        <taxon>Bacteria</taxon>
        <taxon>Bacillati</taxon>
        <taxon>Actinomycetota</taxon>
        <taxon>Actinomycetes</taxon>
        <taxon>Kitasatosporales</taxon>
        <taxon>Streptomycetaceae</taxon>
        <taxon>Embleya</taxon>
    </lineage>
</organism>
<dbReference type="EMBL" id="MWQN01000001">
    <property type="protein sequence ID" value="OPC81485.1"/>
    <property type="molecule type" value="Genomic_DNA"/>
</dbReference>
<evidence type="ECO:0000313" key="1">
    <source>
        <dbReference type="EMBL" id="OPC81485.1"/>
    </source>
</evidence>
<evidence type="ECO:0000313" key="2">
    <source>
        <dbReference type="Proteomes" id="UP000190037"/>
    </source>
</evidence>
<proteinExistence type="predicted"/>
<dbReference type="STRING" id="159449.B4N89_11475"/>
<comment type="caution">
    <text evidence="1">The sequence shown here is derived from an EMBL/GenBank/DDBJ whole genome shotgun (WGS) entry which is preliminary data.</text>
</comment>
<reference evidence="1 2" key="1">
    <citation type="submission" date="2017-03" db="EMBL/GenBank/DDBJ databases">
        <title>Draft genome sequence of Streptomyces scabrisporus NF3, endophyte isolated from Amphipterygium adstringens.</title>
        <authorList>
            <person name="Vazquez M."/>
            <person name="Ceapa C.D."/>
            <person name="Rodriguez Luna D."/>
            <person name="Sanchez Esquivel S."/>
        </authorList>
    </citation>
    <scope>NUCLEOTIDE SEQUENCE [LARGE SCALE GENOMIC DNA]</scope>
    <source>
        <strain evidence="1 2">NF3</strain>
    </source>
</reference>
<dbReference type="AlphaFoldDB" id="A0A1T3NXK6"/>